<dbReference type="PANTHER" id="PTHR42879">
    <property type="entry name" value="3-OXOACYL-(ACYL-CARRIER-PROTEIN) REDUCTASE"/>
    <property type="match status" value="1"/>
</dbReference>
<dbReference type="STRING" id="684552.SAMN04489719_0693"/>
<dbReference type="EMBL" id="LT629734">
    <property type="protein sequence ID" value="SDR76323.1"/>
    <property type="molecule type" value="Genomic_DNA"/>
</dbReference>
<keyword evidence="2" id="KW-0560">Oxidoreductase</keyword>
<accession>A0A1H1LP24</accession>
<dbReference type="Pfam" id="PF13561">
    <property type="entry name" value="adh_short_C2"/>
    <property type="match status" value="1"/>
</dbReference>
<dbReference type="GO" id="GO:0016491">
    <property type="term" value="F:oxidoreductase activity"/>
    <property type="evidence" value="ECO:0007669"/>
    <property type="project" value="UniProtKB-KW"/>
</dbReference>
<protein>
    <submittedName>
        <fullName evidence="3">3-oxoacyl-[acyl-carrier protein] reductase</fullName>
    </submittedName>
</protein>
<gene>
    <name evidence="3" type="ORF">SAMN04489719_0693</name>
</gene>
<dbReference type="InterPro" id="IPR002347">
    <property type="entry name" value="SDR_fam"/>
</dbReference>
<dbReference type="PANTHER" id="PTHR42879:SF2">
    <property type="entry name" value="3-OXOACYL-[ACYL-CARRIER-PROTEIN] REDUCTASE FABG"/>
    <property type="match status" value="1"/>
</dbReference>
<keyword evidence="4" id="KW-1185">Reference proteome</keyword>
<name>A0A1H1LP24_9MICO</name>
<dbReference type="PRINTS" id="PR00081">
    <property type="entry name" value="GDHRDH"/>
</dbReference>
<comment type="similarity">
    <text evidence="1">Belongs to the short-chain dehydrogenases/reductases (SDR) family.</text>
</comment>
<proteinExistence type="inferred from homology"/>
<evidence type="ECO:0000256" key="1">
    <source>
        <dbReference type="ARBA" id="ARBA00006484"/>
    </source>
</evidence>
<dbReference type="FunFam" id="3.40.50.720:FF:000173">
    <property type="entry name" value="3-oxoacyl-[acyl-carrier protein] reductase"/>
    <property type="match status" value="1"/>
</dbReference>
<dbReference type="AlphaFoldDB" id="A0A1H1LP24"/>
<dbReference type="Gene3D" id="3.40.50.720">
    <property type="entry name" value="NAD(P)-binding Rossmann-like Domain"/>
    <property type="match status" value="1"/>
</dbReference>
<sequence>MTGAGRGLGAAIATALAADGCAVAVNDLPESSGAAAVVDAVQAAGGEAILAPGDVTTPEGVGAAVAAAEDAFGPIDVLVPCATGPQPEAAVEHMTWEDLLLPLRFFTLSPLLLVQAVLPGMRAAGGGRVVIIGSDLAQRTDVGWSAYSAAKAAQLALVRTWARELAADGINVNAVAPGWIPVERHASTAPEHLAAYTARVPLGRMGTPADVAGAVVWLASSAASFVTGEQVTVNGGHRLT</sequence>
<dbReference type="RefSeq" id="WP_231945568.1">
    <property type="nucleotide sequence ID" value="NZ_LT629734.1"/>
</dbReference>
<reference evidence="4" key="1">
    <citation type="submission" date="2016-10" db="EMBL/GenBank/DDBJ databases">
        <authorList>
            <person name="Varghese N."/>
            <person name="Submissions S."/>
        </authorList>
    </citation>
    <scope>NUCLEOTIDE SEQUENCE [LARGE SCALE GENOMIC DNA]</scope>
    <source>
        <strain evidence="4">DSM 22965</strain>
    </source>
</reference>
<dbReference type="Proteomes" id="UP000199649">
    <property type="component" value="Chromosome I"/>
</dbReference>
<organism evidence="3 4">
    <name type="scientific">Agrococcus carbonis</name>
    <dbReference type="NCBI Taxonomy" id="684552"/>
    <lineage>
        <taxon>Bacteria</taxon>
        <taxon>Bacillati</taxon>
        <taxon>Actinomycetota</taxon>
        <taxon>Actinomycetes</taxon>
        <taxon>Micrococcales</taxon>
        <taxon>Microbacteriaceae</taxon>
        <taxon>Agrococcus</taxon>
    </lineage>
</organism>
<evidence type="ECO:0000313" key="3">
    <source>
        <dbReference type="EMBL" id="SDR76323.1"/>
    </source>
</evidence>
<evidence type="ECO:0000256" key="2">
    <source>
        <dbReference type="ARBA" id="ARBA00023002"/>
    </source>
</evidence>
<evidence type="ECO:0000313" key="4">
    <source>
        <dbReference type="Proteomes" id="UP000199649"/>
    </source>
</evidence>
<dbReference type="InterPro" id="IPR050259">
    <property type="entry name" value="SDR"/>
</dbReference>
<dbReference type="SUPFAM" id="SSF51735">
    <property type="entry name" value="NAD(P)-binding Rossmann-fold domains"/>
    <property type="match status" value="1"/>
</dbReference>
<dbReference type="InterPro" id="IPR036291">
    <property type="entry name" value="NAD(P)-bd_dom_sf"/>
</dbReference>